<keyword evidence="1" id="KW-0521">NADP</keyword>
<keyword evidence="2" id="KW-0560">Oxidoreductase</keyword>
<evidence type="ECO:0000256" key="2">
    <source>
        <dbReference type="ARBA" id="ARBA00023002"/>
    </source>
</evidence>
<evidence type="ECO:0000256" key="1">
    <source>
        <dbReference type="ARBA" id="ARBA00022857"/>
    </source>
</evidence>
<sequence length="193" mass="21604">MKCFGEGSVDNPPSHKACKQTPKCKRFIPSGYGGNVEDFREKTESLFHHDAIVRDALMAQDELEWTVVCIGWIMDFIVPTANRHHADAGPIFPLDLHAKTMIVPGTGNERFTMTSAETTWLEVAEVIKTEGGVLDLKVSFESLDDIRASLTKKDLKFDQAKVQRDRAEFFPNVHFRTPAELVTAAKEDANLIV</sequence>
<dbReference type="OrthoDB" id="155831at2759"/>
<evidence type="ECO:0000313" key="4">
    <source>
        <dbReference type="Proteomes" id="UP000198211"/>
    </source>
</evidence>
<dbReference type="InterPro" id="IPR051609">
    <property type="entry name" value="NmrA/Isoflavone_reductase-like"/>
</dbReference>
<dbReference type="EMBL" id="NBNE01001969">
    <property type="protein sequence ID" value="OWZ12009.1"/>
    <property type="molecule type" value="Genomic_DNA"/>
</dbReference>
<proteinExistence type="predicted"/>
<protein>
    <recommendedName>
        <fullName evidence="5">NmrA-like domain-containing protein</fullName>
    </recommendedName>
</protein>
<comment type="caution">
    <text evidence="3">The sequence shown here is derived from an EMBL/GenBank/DDBJ whole genome shotgun (WGS) entry which is preliminary data.</text>
</comment>
<reference evidence="4" key="1">
    <citation type="submission" date="2017-03" db="EMBL/GenBank/DDBJ databases">
        <title>Phytopthora megakarya and P. palmivora, two closely related causual agents of cacao black pod achieved similar genome size and gene model numbers by different mechanisms.</title>
        <authorList>
            <person name="Ali S."/>
            <person name="Shao J."/>
            <person name="Larry D.J."/>
            <person name="Kronmiller B."/>
            <person name="Shen D."/>
            <person name="Strem M.D."/>
            <person name="Melnick R.L."/>
            <person name="Guiltinan M.J."/>
            <person name="Tyler B.M."/>
            <person name="Meinhardt L.W."/>
            <person name="Bailey B.A."/>
        </authorList>
    </citation>
    <scope>NUCLEOTIDE SEQUENCE [LARGE SCALE GENOMIC DNA]</scope>
    <source>
        <strain evidence="4">zdho120</strain>
    </source>
</reference>
<evidence type="ECO:0000313" key="3">
    <source>
        <dbReference type="EMBL" id="OWZ12009.1"/>
    </source>
</evidence>
<gene>
    <name evidence="3" type="ORF">PHMEG_00014896</name>
</gene>
<dbReference type="Proteomes" id="UP000198211">
    <property type="component" value="Unassembled WGS sequence"/>
</dbReference>
<dbReference type="SUPFAM" id="SSF51735">
    <property type="entry name" value="NAD(P)-binding Rossmann-fold domains"/>
    <property type="match status" value="1"/>
</dbReference>
<evidence type="ECO:0008006" key="5">
    <source>
        <dbReference type="Google" id="ProtNLM"/>
    </source>
</evidence>
<dbReference type="AlphaFoldDB" id="A0A225W466"/>
<dbReference type="Gene3D" id="3.90.25.10">
    <property type="entry name" value="UDP-galactose 4-epimerase, domain 1"/>
    <property type="match status" value="1"/>
</dbReference>
<dbReference type="Gene3D" id="3.40.50.720">
    <property type="entry name" value="NAD(P)-binding Rossmann-like Domain"/>
    <property type="match status" value="1"/>
</dbReference>
<name>A0A225W466_9STRA</name>
<dbReference type="PANTHER" id="PTHR47706">
    <property type="entry name" value="NMRA-LIKE FAMILY PROTEIN"/>
    <property type="match status" value="1"/>
</dbReference>
<dbReference type="InterPro" id="IPR036291">
    <property type="entry name" value="NAD(P)-bd_dom_sf"/>
</dbReference>
<keyword evidence="4" id="KW-1185">Reference proteome</keyword>
<accession>A0A225W466</accession>
<feature type="non-terminal residue" evidence="3">
    <location>
        <position position="1"/>
    </location>
</feature>
<organism evidence="3 4">
    <name type="scientific">Phytophthora megakarya</name>
    <dbReference type="NCBI Taxonomy" id="4795"/>
    <lineage>
        <taxon>Eukaryota</taxon>
        <taxon>Sar</taxon>
        <taxon>Stramenopiles</taxon>
        <taxon>Oomycota</taxon>
        <taxon>Peronosporomycetes</taxon>
        <taxon>Peronosporales</taxon>
        <taxon>Peronosporaceae</taxon>
        <taxon>Phytophthora</taxon>
    </lineage>
</organism>
<dbReference type="PANTHER" id="PTHR47706:SF4">
    <property type="entry name" value="NMRA-LIKE DOMAIN-CONTAINING PROTEIN"/>
    <property type="match status" value="1"/>
</dbReference>
<dbReference type="GO" id="GO:0016491">
    <property type="term" value="F:oxidoreductase activity"/>
    <property type="evidence" value="ECO:0007669"/>
    <property type="project" value="UniProtKB-KW"/>
</dbReference>